<keyword evidence="2" id="KW-1185">Reference proteome</keyword>
<sequence>MSITFNDMAKTKAFCLKIRQFCEDCRPDTCKQVASEIQAHLDAIDQTRKEYGEAKEGLIQALDVPRWDDNYTEDRYWLKKYEPLYWGEDRDPGERAKAFLEIMRKMVRLEKTSVEFQKGLDAAYKGLRKVADDVHGLILTKIEGGEYGQADKEGDGEEDFWKDIPEFGG</sequence>
<evidence type="ECO:0000313" key="1">
    <source>
        <dbReference type="EMBL" id="KAF2438116.1"/>
    </source>
</evidence>
<organism evidence="1 2">
    <name type="scientific">Karstenula rhodostoma CBS 690.94</name>
    <dbReference type="NCBI Taxonomy" id="1392251"/>
    <lineage>
        <taxon>Eukaryota</taxon>
        <taxon>Fungi</taxon>
        <taxon>Dikarya</taxon>
        <taxon>Ascomycota</taxon>
        <taxon>Pezizomycotina</taxon>
        <taxon>Dothideomycetes</taxon>
        <taxon>Pleosporomycetidae</taxon>
        <taxon>Pleosporales</taxon>
        <taxon>Massarineae</taxon>
        <taxon>Didymosphaeriaceae</taxon>
        <taxon>Karstenula</taxon>
    </lineage>
</organism>
<protein>
    <submittedName>
        <fullName evidence="1">Uncharacterized protein</fullName>
    </submittedName>
</protein>
<reference evidence="1" key="1">
    <citation type="journal article" date="2020" name="Stud. Mycol.">
        <title>101 Dothideomycetes genomes: a test case for predicting lifestyles and emergence of pathogens.</title>
        <authorList>
            <person name="Haridas S."/>
            <person name="Albert R."/>
            <person name="Binder M."/>
            <person name="Bloem J."/>
            <person name="Labutti K."/>
            <person name="Salamov A."/>
            <person name="Andreopoulos B."/>
            <person name="Baker S."/>
            <person name="Barry K."/>
            <person name="Bills G."/>
            <person name="Bluhm B."/>
            <person name="Cannon C."/>
            <person name="Castanera R."/>
            <person name="Culley D."/>
            <person name="Daum C."/>
            <person name="Ezra D."/>
            <person name="Gonzalez J."/>
            <person name="Henrissat B."/>
            <person name="Kuo A."/>
            <person name="Liang C."/>
            <person name="Lipzen A."/>
            <person name="Lutzoni F."/>
            <person name="Magnuson J."/>
            <person name="Mondo S."/>
            <person name="Nolan M."/>
            <person name="Ohm R."/>
            <person name="Pangilinan J."/>
            <person name="Park H.-J."/>
            <person name="Ramirez L."/>
            <person name="Alfaro M."/>
            <person name="Sun H."/>
            <person name="Tritt A."/>
            <person name="Yoshinaga Y."/>
            <person name="Zwiers L.-H."/>
            <person name="Turgeon B."/>
            <person name="Goodwin S."/>
            <person name="Spatafora J."/>
            <person name="Crous P."/>
            <person name="Grigoriev I."/>
        </authorList>
    </citation>
    <scope>NUCLEOTIDE SEQUENCE</scope>
    <source>
        <strain evidence="1">CBS 690.94</strain>
    </source>
</reference>
<dbReference type="EMBL" id="MU001513">
    <property type="protein sequence ID" value="KAF2438116.1"/>
    <property type="molecule type" value="Genomic_DNA"/>
</dbReference>
<dbReference type="Proteomes" id="UP000799764">
    <property type="component" value="Unassembled WGS sequence"/>
</dbReference>
<evidence type="ECO:0000313" key="2">
    <source>
        <dbReference type="Proteomes" id="UP000799764"/>
    </source>
</evidence>
<dbReference type="AlphaFoldDB" id="A0A9P4P7Y2"/>
<gene>
    <name evidence="1" type="ORF">P171DRAFT_449340</name>
</gene>
<name>A0A9P4P7Y2_9PLEO</name>
<proteinExistence type="predicted"/>
<comment type="caution">
    <text evidence="1">The sequence shown here is derived from an EMBL/GenBank/DDBJ whole genome shotgun (WGS) entry which is preliminary data.</text>
</comment>
<accession>A0A9P4P7Y2</accession>